<evidence type="ECO:0000313" key="1">
    <source>
        <dbReference type="EMBL" id="CAG8426822.1"/>
    </source>
</evidence>
<dbReference type="AlphaFoldDB" id="A0A9W4K2H6"/>
<evidence type="ECO:0000313" key="2">
    <source>
        <dbReference type="Proteomes" id="UP001152646"/>
    </source>
</evidence>
<name>A0A9W4K2H6_9EURO</name>
<sequence>MDNDAVSRSISIFAGLPEHHVVRNFSHFRGFRTEVETISQSLRQGGGNQYLVLLNVPLRVLTMLDHHDKECGPINYRLNWQGNTALVKVVPSGAHECITSAFCDIIKEIHHQMGCFWTSLGWVLATTYTSRWGDGMQADNAFVPEARLRLGLPPTQWPTLVVETGVSESLAHLREDAKRWLRCSEGHVRIVILISVRRDHIFIEKWQLAPPNAPIPLNKRYIDSLKAQNRNMPPMVPQLSSLLQAYCSQEITIEQNATSGCPLIIPFEALHDRLPDATDSDILIQDWHFRYMYRFLPRVP</sequence>
<protein>
    <submittedName>
        <fullName evidence="1">Uncharacterized protein</fullName>
    </submittedName>
</protein>
<gene>
    <name evidence="1" type="ORF">PSALAMII_LOCUS10848</name>
</gene>
<dbReference type="OrthoDB" id="76567at2759"/>
<organism evidence="1 2">
    <name type="scientific">Penicillium salamii</name>
    <dbReference type="NCBI Taxonomy" id="1612424"/>
    <lineage>
        <taxon>Eukaryota</taxon>
        <taxon>Fungi</taxon>
        <taxon>Dikarya</taxon>
        <taxon>Ascomycota</taxon>
        <taxon>Pezizomycotina</taxon>
        <taxon>Eurotiomycetes</taxon>
        <taxon>Eurotiomycetidae</taxon>
        <taxon>Eurotiales</taxon>
        <taxon>Aspergillaceae</taxon>
        <taxon>Penicillium</taxon>
    </lineage>
</organism>
<proteinExistence type="predicted"/>
<dbReference type="Proteomes" id="UP001152646">
    <property type="component" value="Unassembled WGS sequence"/>
</dbReference>
<accession>A0A9W4K2H6</accession>
<comment type="caution">
    <text evidence="1">The sequence shown here is derived from an EMBL/GenBank/DDBJ whole genome shotgun (WGS) entry which is preliminary data.</text>
</comment>
<reference evidence="1" key="1">
    <citation type="submission" date="2021-07" db="EMBL/GenBank/DDBJ databases">
        <authorList>
            <person name="Branca A.L. A."/>
        </authorList>
    </citation>
    <scope>NUCLEOTIDE SEQUENCE</scope>
</reference>
<dbReference type="EMBL" id="CAJVPA010000261">
    <property type="protein sequence ID" value="CAG8426822.1"/>
    <property type="molecule type" value="Genomic_DNA"/>
</dbReference>